<keyword evidence="2" id="KW-0255">Endonuclease</keyword>
<accession>A0A852YIP6</accession>
<dbReference type="AlphaFoldDB" id="A0A852YIP6"/>
<keyword evidence="2" id="KW-0378">Hydrolase</keyword>
<dbReference type="RefSeq" id="WP_179568208.1">
    <property type="nucleotide sequence ID" value="NZ_JACBZY010000001.1"/>
</dbReference>
<protein>
    <submittedName>
        <fullName evidence="2">Very-short-patch-repair endonuclease</fullName>
    </submittedName>
</protein>
<organism evidence="2 3">
    <name type="scientific">Schumannella luteola</name>
    <dbReference type="NCBI Taxonomy" id="472059"/>
    <lineage>
        <taxon>Bacteria</taxon>
        <taxon>Bacillati</taxon>
        <taxon>Actinomycetota</taxon>
        <taxon>Actinomycetes</taxon>
        <taxon>Micrococcales</taxon>
        <taxon>Microbacteriaceae</taxon>
        <taxon>Schumannella</taxon>
    </lineage>
</organism>
<sequence>MRVEEWVEGAGGFARTRELLSVGATERMLTSAVRTGRLRRARNGWYSTRAADDPEFQAARVGGILAGLSALRVHGVWEWTPDRVLRVVVRHGDSRLRAPTGRRRPRDRHDRRLRVRWDPELPRRGVGAVTAEPLLDALARAVRDEPPEVAAIALDWACREGRIDRLDFESILTNSGLAGRRVAALADPRSQSVLESVVRIRLLRRGHRIRAQASLIGGGDIDLLVDGRVAVECDGRRFHEDRFGRDRQKDLLILTQGMTPLRLGADHIRDSWPLFLEALDAALIHHHGGTPRVGNSGRRRRKRLTARTRRGSGAAPPEFPTRAER</sequence>
<keyword evidence="2" id="KW-0540">Nuclease</keyword>
<comment type="caution">
    <text evidence="2">The sequence shown here is derived from an EMBL/GenBank/DDBJ whole genome shotgun (WGS) entry which is preliminary data.</text>
</comment>
<dbReference type="EMBL" id="JACBZY010000001">
    <property type="protein sequence ID" value="NYG99797.1"/>
    <property type="molecule type" value="Genomic_DNA"/>
</dbReference>
<gene>
    <name evidence="2" type="ORF">BJ979_002423</name>
</gene>
<evidence type="ECO:0000256" key="1">
    <source>
        <dbReference type="SAM" id="MobiDB-lite"/>
    </source>
</evidence>
<dbReference type="GO" id="GO:0004519">
    <property type="term" value="F:endonuclease activity"/>
    <property type="evidence" value="ECO:0007669"/>
    <property type="project" value="UniProtKB-KW"/>
</dbReference>
<reference evidence="2 3" key="1">
    <citation type="submission" date="2020-07" db="EMBL/GenBank/DDBJ databases">
        <title>Sequencing the genomes of 1000 actinobacteria strains.</title>
        <authorList>
            <person name="Klenk H.-P."/>
        </authorList>
    </citation>
    <scope>NUCLEOTIDE SEQUENCE [LARGE SCALE GENOMIC DNA]</scope>
    <source>
        <strain evidence="2 3">DSM 23141</strain>
    </source>
</reference>
<keyword evidence="3" id="KW-1185">Reference proteome</keyword>
<feature type="region of interest" description="Disordered" evidence="1">
    <location>
        <begin position="287"/>
        <end position="325"/>
    </location>
</feature>
<evidence type="ECO:0000313" key="3">
    <source>
        <dbReference type="Proteomes" id="UP000553888"/>
    </source>
</evidence>
<name>A0A852YIP6_9MICO</name>
<proteinExistence type="predicted"/>
<dbReference type="Proteomes" id="UP000553888">
    <property type="component" value="Unassembled WGS sequence"/>
</dbReference>
<feature type="compositionally biased region" description="Basic residues" evidence="1">
    <location>
        <begin position="297"/>
        <end position="310"/>
    </location>
</feature>
<evidence type="ECO:0000313" key="2">
    <source>
        <dbReference type="EMBL" id="NYG99797.1"/>
    </source>
</evidence>